<protein>
    <submittedName>
        <fullName evidence="3">Uncharacterized protein</fullName>
    </submittedName>
</protein>
<dbReference type="GeneID" id="91460247"/>
<keyword evidence="2" id="KW-1133">Transmembrane helix</keyword>
<sequence>MTTRSSSTCSDDSLIRPAPATAGARALPVRVLTRSAPPSGSRTKRPPGAGSGAPREAAVAFANDAVPEAASWSGPVSGADGRYDDPLIGLVRTAVTTRPLEDVVRLIALLEGAPEHTWTLAEAVRSAGLDRSVADVTRLAALLTRPPRTPAGADAVLRAAAGQRPVDEVGTLLRLLHRTPLEPRCRQTAVQAAATGRTVGELTELIGSLAADTDQPVPALPPAAPEGETPVAEGPSPAHPGPPGTPPRRAPRLKLLRLEPAAQAPPRKEAARPAPAGAGVRVAALLVFLCGAAHAPRYWAGLSHGLLGATLVASALCMLLGLALPARTPHARLGAAAAALAVTAGLGAGQLLGGRFGPPDPARLWAATLAPPWLAGTAAAVAALGALAVVLAVLLGINAPGRRGS</sequence>
<dbReference type="RefSeq" id="WP_243279271.1">
    <property type="nucleotide sequence ID" value="NZ_CP051006.1"/>
</dbReference>
<keyword evidence="2" id="KW-0812">Transmembrane</keyword>
<feature type="transmembrane region" description="Helical" evidence="2">
    <location>
        <begin position="305"/>
        <end position="326"/>
    </location>
</feature>
<feature type="region of interest" description="Disordered" evidence="1">
    <location>
        <begin position="212"/>
        <end position="250"/>
    </location>
</feature>
<organism evidence="3 4">
    <name type="scientific">Streptomyces griseofuscus</name>
    <dbReference type="NCBI Taxonomy" id="146922"/>
    <lineage>
        <taxon>Bacteria</taxon>
        <taxon>Bacillati</taxon>
        <taxon>Actinomycetota</taxon>
        <taxon>Actinomycetes</taxon>
        <taxon>Kitasatosporales</taxon>
        <taxon>Streptomycetaceae</taxon>
        <taxon>Streptomyces</taxon>
    </lineage>
</organism>
<keyword evidence="2" id="KW-0472">Membrane</keyword>
<evidence type="ECO:0000313" key="3">
    <source>
        <dbReference type="EMBL" id="QNT90934.1"/>
    </source>
</evidence>
<dbReference type="AlphaFoldDB" id="A0A7H1PSA4"/>
<dbReference type="KEGG" id="sgf:HEP81_00598"/>
<proteinExistence type="predicted"/>
<reference evidence="3 4" key="1">
    <citation type="submission" date="2020-04" db="EMBL/GenBank/DDBJ databases">
        <title>Characterization and engineering of Streptomyces griseofuscus DSM40191 as a potential heterologous host for expression of BGCs.</title>
        <authorList>
            <person name="Gren T."/>
            <person name="Whitford C.M."/>
            <person name="Mohite O.S."/>
            <person name="Joergensen T.S."/>
            <person name="Nielsen J.B."/>
            <person name="Lee S.Y."/>
            <person name="Weber T."/>
        </authorList>
    </citation>
    <scope>NUCLEOTIDE SEQUENCE [LARGE SCALE GENOMIC DNA]</scope>
    <source>
        <strain evidence="3 4">DSM 40191</strain>
    </source>
</reference>
<feature type="transmembrane region" description="Helical" evidence="2">
    <location>
        <begin position="373"/>
        <end position="397"/>
    </location>
</feature>
<feature type="transmembrane region" description="Helical" evidence="2">
    <location>
        <begin position="278"/>
        <end position="299"/>
    </location>
</feature>
<evidence type="ECO:0000256" key="2">
    <source>
        <dbReference type="SAM" id="Phobius"/>
    </source>
</evidence>
<accession>A0A7H1PSA4</accession>
<evidence type="ECO:0000313" key="4">
    <source>
        <dbReference type="Proteomes" id="UP000516422"/>
    </source>
</evidence>
<evidence type="ECO:0000256" key="1">
    <source>
        <dbReference type="SAM" id="MobiDB-lite"/>
    </source>
</evidence>
<name>A0A7H1PSA4_9ACTN</name>
<feature type="region of interest" description="Disordered" evidence="1">
    <location>
        <begin position="1"/>
        <end position="56"/>
    </location>
</feature>
<feature type="transmembrane region" description="Helical" evidence="2">
    <location>
        <begin position="333"/>
        <end position="353"/>
    </location>
</feature>
<gene>
    <name evidence="3" type="ORF">HEP81_00598</name>
</gene>
<feature type="compositionally biased region" description="Low complexity" evidence="1">
    <location>
        <begin position="1"/>
        <end position="12"/>
    </location>
</feature>
<feature type="compositionally biased region" description="Pro residues" evidence="1">
    <location>
        <begin position="237"/>
        <end position="248"/>
    </location>
</feature>
<dbReference type="EMBL" id="CP051006">
    <property type="protein sequence ID" value="QNT90934.1"/>
    <property type="molecule type" value="Genomic_DNA"/>
</dbReference>
<dbReference type="Proteomes" id="UP000516422">
    <property type="component" value="Chromosome"/>
</dbReference>